<dbReference type="Gene3D" id="1.10.3720.10">
    <property type="entry name" value="MetI-like"/>
    <property type="match status" value="1"/>
</dbReference>
<keyword evidence="12" id="KW-1185">Reference proteome</keyword>
<dbReference type="EMBL" id="SPKJ01000114">
    <property type="protein sequence ID" value="MYZ50027.1"/>
    <property type="molecule type" value="Genomic_DNA"/>
</dbReference>
<dbReference type="InterPro" id="IPR010065">
    <property type="entry name" value="AA_ABC_transptr_permease_3TM"/>
</dbReference>
<proteinExistence type="inferred from homology"/>
<dbReference type="InterPro" id="IPR051613">
    <property type="entry name" value="ABC_transp_permease_HisMQ"/>
</dbReference>
<dbReference type="GO" id="GO:0022857">
    <property type="term" value="F:transmembrane transporter activity"/>
    <property type="evidence" value="ECO:0007669"/>
    <property type="project" value="InterPro"/>
</dbReference>
<comment type="subcellular location">
    <subcellularLocation>
        <location evidence="1">Cell inner membrane</location>
        <topology evidence="1">Multi-pass membrane protein</topology>
    </subcellularLocation>
    <subcellularLocation>
        <location evidence="9">Cell membrane</location>
        <topology evidence="9">Multi-pass membrane protein</topology>
    </subcellularLocation>
</comment>
<keyword evidence="6 9" id="KW-0812">Transmembrane</keyword>
<dbReference type="Proteomes" id="UP000773614">
    <property type="component" value="Unassembled WGS sequence"/>
</dbReference>
<comment type="similarity">
    <text evidence="2">Belongs to the binding-protein-dependent transport system permease family. HisMQ subfamily.</text>
</comment>
<gene>
    <name evidence="11" type="ORF">E4O86_20180</name>
</gene>
<organism evidence="11 12">
    <name type="scientific">Propylenella binzhouense</name>
    <dbReference type="NCBI Taxonomy" id="2555902"/>
    <lineage>
        <taxon>Bacteria</taxon>
        <taxon>Pseudomonadati</taxon>
        <taxon>Pseudomonadota</taxon>
        <taxon>Alphaproteobacteria</taxon>
        <taxon>Hyphomicrobiales</taxon>
        <taxon>Propylenellaceae</taxon>
        <taxon>Propylenella</taxon>
    </lineage>
</organism>
<dbReference type="InterPro" id="IPR035906">
    <property type="entry name" value="MetI-like_sf"/>
</dbReference>
<evidence type="ECO:0000256" key="3">
    <source>
        <dbReference type="ARBA" id="ARBA00022448"/>
    </source>
</evidence>
<evidence type="ECO:0000259" key="10">
    <source>
        <dbReference type="PROSITE" id="PS50928"/>
    </source>
</evidence>
<dbReference type="NCBIfam" id="TIGR01726">
    <property type="entry name" value="HEQRo_perm_3TM"/>
    <property type="match status" value="1"/>
</dbReference>
<dbReference type="SUPFAM" id="SSF161098">
    <property type="entry name" value="MetI-like"/>
    <property type="match status" value="1"/>
</dbReference>
<evidence type="ECO:0000256" key="8">
    <source>
        <dbReference type="ARBA" id="ARBA00023136"/>
    </source>
</evidence>
<keyword evidence="5" id="KW-0997">Cell inner membrane</keyword>
<evidence type="ECO:0000256" key="7">
    <source>
        <dbReference type="ARBA" id="ARBA00022989"/>
    </source>
</evidence>
<keyword evidence="4" id="KW-1003">Cell membrane</keyword>
<name>A0A964T8W3_9HYPH</name>
<feature type="domain" description="ABC transmembrane type-1" evidence="10">
    <location>
        <begin position="23"/>
        <end position="222"/>
    </location>
</feature>
<dbReference type="RefSeq" id="WP_161142360.1">
    <property type="nucleotide sequence ID" value="NZ_SPKJ01000114.1"/>
</dbReference>
<evidence type="ECO:0000256" key="1">
    <source>
        <dbReference type="ARBA" id="ARBA00004429"/>
    </source>
</evidence>
<evidence type="ECO:0000256" key="5">
    <source>
        <dbReference type="ARBA" id="ARBA00022519"/>
    </source>
</evidence>
<accession>A0A964T8W3</accession>
<feature type="transmembrane region" description="Helical" evidence="9">
    <location>
        <begin position="201"/>
        <end position="225"/>
    </location>
</feature>
<dbReference type="GO" id="GO:0043190">
    <property type="term" value="C:ATP-binding cassette (ABC) transporter complex"/>
    <property type="evidence" value="ECO:0007669"/>
    <property type="project" value="InterPro"/>
</dbReference>
<dbReference type="PANTHER" id="PTHR30133">
    <property type="entry name" value="CATIONIC AMINO ACID TRANSPORTER, MEMBRANE COMPONENT"/>
    <property type="match status" value="1"/>
</dbReference>
<dbReference type="AlphaFoldDB" id="A0A964T8W3"/>
<feature type="transmembrane region" description="Helical" evidence="9">
    <location>
        <begin position="26"/>
        <end position="46"/>
    </location>
</feature>
<keyword evidence="3 9" id="KW-0813">Transport</keyword>
<evidence type="ECO:0000256" key="9">
    <source>
        <dbReference type="RuleBase" id="RU363032"/>
    </source>
</evidence>
<keyword evidence="8 9" id="KW-0472">Membrane</keyword>
<protein>
    <submittedName>
        <fullName evidence="11">ABC transporter permease</fullName>
    </submittedName>
</protein>
<dbReference type="InterPro" id="IPR000515">
    <property type="entry name" value="MetI-like"/>
</dbReference>
<dbReference type="PROSITE" id="PS50928">
    <property type="entry name" value="ABC_TM1"/>
    <property type="match status" value="1"/>
</dbReference>
<dbReference type="PANTHER" id="PTHR30133:SF2">
    <property type="entry name" value="ARGININE ABC TRANSPORTER PERMEASE PROTEIN ARTQ"/>
    <property type="match status" value="1"/>
</dbReference>
<sequence length="250" mass="27137">MADLIALLAPGPTGWGDEILAGTWLTIRLALATLPFGLAVGLLIALAKRSQVAWQRLLGEAFTTVFRGLPELLTLFIVYYGGQMLLQTVVRLFSERYIEVNGFVAGIVALGLVFAAYASEVFASAFKGIPNGQWEGAAALGLHRGQTLRLVILPQLVRLALPGLANLWLILLKDTSLVSVIALNDLLRMTSVAVGNTKEPFFFYFVACMIYLIMSIVSSFGITAIERWAERGEQRRAMGPRRIAIGAAPS</sequence>
<evidence type="ECO:0000256" key="4">
    <source>
        <dbReference type="ARBA" id="ARBA00022475"/>
    </source>
</evidence>
<reference evidence="11" key="1">
    <citation type="submission" date="2019-03" db="EMBL/GenBank/DDBJ databases">
        <title>Afifella sp. nov., isolated from activated sludge.</title>
        <authorList>
            <person name="Li Q."/>
            <person name="Liu Y."/>
        </authorList>
    </citation>
    <scope>NUCLEOTIDE SEQUENCE</scope>
    <source>
        <strain evidence="11">L72</strain>
    </source>
</reference>
<evidence type="ECO:0000313" key="11">
    <source>
        <dbReference type="EMBL" id="MYZ50027.1"/>
    </source>
</evidence>
<feature type="transmembrane region" description="Helical" evidence="9">
    <location>
        <begin position="100"/>
        <end position="118"/>
    </location>
</feature>
<comment type="caution">
    <text evidence="11">The sequence shown here is derived from an EMBL/GenBank/DDBJ whole genome shotgun (WGS) entry which is preliminary data.</text>
</comment>
<evidence type="ECO:0000313" key="12">
    <source>
        <dbReference type="Proteomes" id="UP000773614"/>
    </source>
</evidence>
<dbReference type="CDD" id="cd06261">
    <property type="entry name" value="TM_PBP2"/>
    <property type="match status" value="1"/>
</dbReference>
<dbReference type="Pfam" id="PF00528">
    <property type="entry name" value="BPD_transp_1"/>
    <property type="match status" value="1"/>
</dbReference>
<evidence type="ECO:0000256" key="2">
    <source>
        <dbReference type="ARBA" id="ARBA00010072"/>
    </source>
</evidence>
<dbReference type="OrthoDB" id="9815029at2"/>
<keyword evidence="7 9" id="KW-1133">Transmembrane helix</keyword>
<evidence type="ECO:0000256" key="6">
    <source>
        <dbReference type="ARBA" id="ARBA00022692"/>
    </source>
</evidence>